<accession>A0ABX0QS22</accession>
<organism evidence="1 2">
    <name type="scientific">Fibrivirga algicola</name>
    <dbReference type="NCBI Taxonomy" id="2950420"/>
    <lineage>
        <taxon>Bacteria</taxon>
        <taxon>Pseudomonadati</taxon>
        <taxon>Bacteroidota</taxon>
        <taxon>Cytophagia</taxon>
        <taxon>Cytophagales</taxon>
        <taxon>Spirosomataceae</taxon>
        <taxon>Fibrivirga</taxon>
    </lineage>
</organism>
<evidence type="ECO:0000313" key="1">
    <source>
        <dbReference type="EMBL" id="NID13792.1"/>
    </source>
</evidence>
<evidence type="ECO:0008006" key="3">
    <source>
        <dbReference type="Google" id="ProtNLM"/>
    </source>
</evidence>
<comment type="caution">
    <text evidence="1">The sequence shown here is derived from an EMBL/GenBank/DDBJ whole genome shotgun (WGS) entry which is preliminary data.</text>
</comment>
<sequence length="693" mass="75524">MIDIRNQAGDRLLLSSDTSLVLEQAAGLLDADSLPGGFSYPLSFPLTDCPPNQRFVGQTHRPAASGAMELPVQLLVDGGLYRNGVLRYKIENGLGSGTLRLDYSAQTDELAGRKLAEVLTDPVYLGATNPGQMAPRMGQIAQLPIGSFPLTFFPLRNEGFMDEEFTAQRIAQLPGLTYERPVYVNAVNADGVFQTDTLTGKVGQPVVPFFFLTWVVGQLLGKFGYRMAGGWPADGNVQRLVVLNMTAIRSSLRSGVAPDGSNQISQYWAMPGLHLPESTVAEFLKSVRERYGLFFRWDSRGRVCYVDRFSDLLLAPAVDLRGALQIKGGGVTDAARTGYSVYEYVEGTDELRRTAEGQAQLIPPVIYGDGKTEVKLRVGTCSMVREIRPGSTASWTLPALRCPGNVTEPLLEKSDRYLSAEGTRKNSIGLLVLSYVPLSRDSSGRFYPSATPFPVDGESVTLGGKRGGWLSGLRSVFSFRAKTKGLTQQLLLPVAQAASLLPGSRLHLRDPQGNEATGLLDLIQAELPAQRGLVKCRLVSRLLPPIGENPAPAIPPIVYVELSQVERIPPNEVIMYPTTQYPAGISCSLSRRLLTLTVRAWADAGRTIPAVFSQELLLTLRVSEHNSPDFEQTATLANPDPLYTIKLPISQAVQVVDAQFENYATITIRVSGRLLVGRTRTIQLEVGEGYQLL</sequence>
<protein>
    <recommendedName>
        <fullName evidence="3">Tip attachment protein J domain-containing protein</fullName>
    </recommendedName>
</protein>
<gene>
    <name evidence="1" type="ORF">F7231_26725</name>
</gene>
<dbReference type="EMBL" id="WAEL01000015">
    <property type="protein sequence ID" value="NID13792.1"/>
    <property type="molecule type" value="Genomic_DNA"/>
</dbReference>
<dbReference type="RefSeq" id="WP_166694305.1">
    <property type="nucleotide sequence ID" value="NZ_WAEL01000015.1"/>
</dbReference>
<proteinExistence type="predicted"/>
<reference evidence="1" key="1">
    <citation type="submission" date="2024-05" db="EMBL/GenBank/DDBJ databases">
        <authorList>
            <person name="Jung D.-H."/>
        </authorList>
    </citation>
    <scope>NUCLEOTIDE SEQUENCE</scope>
    <source>
        <strain evidence="1">JA-25</strain>
    </source>
</reference>
<evidence type="ECO:0000313" key="2">
    <source>
        <dbReference type="Proteomes" id="UP000606008"/>
    </source>
</evidence>
<keyword evidence="2" id="KW-1185">Reference proteome</keyword>
<name>A0ABX0QS22_9BACT</name>
<dbReference type="Proteomes" id="UP000606008">
    <property type="component" value="Unassembled WGS sequence"/>
</dbReference>